<comment type="caution">
    <text evidence="1">The sequence shown here is derived from an EMBL/GenBank/DDBJ whole genome shotgun (WGS) entry which is preliminary data.</text>
</comment>
<keyword evidence="2" id="KW-1185">Reference proteome</keyword>
<sequence>MVLAYPPALGRMLVCVDNEPSYKWNPTEHTLEGLGDENLEFHLFVELDLRFSMFQNIIQILEPTCAL</sequence>
<proteinExistence type="predicted"/>
<evidence type="ECO:0000313" key="2">
    <source>
        <dbReference type="Proteomes" id="UP000037696"/>
    </source>
</evidence>
<evidence type="ECO:0000313" key="1">
    <source>
        <dbReference type="EMBL" id="KOS37109.1"/>
    </source>
</evidence>
<organism evidence="1 2">
    <name type="scientific">Penicillium nordicum</name>
    <dbReference type="NCBI Taxonomy" id="229535"/>
    <lineage>
        <taxon>Eukaryota</taxon>
        <taxon>Fungi</taxon>
        <taxon>Dikarya</taxon>
        <taxon>Ascomycota</taxon>
        <taxon>Pezizomycotina</taxon>
        <taxon>Eurotiomycetes</taxon>
        <taxon>Eurotiomycetidae</taxon>
        <taxon>Eurotiales</taxon>
        <taxon>Aspergillaceae</taxon>
        <taxon>Penicillium</taxon>
    </lineage>
</organism>
<dbReference type="AlphaFoldDB" id="A0A0M9WA60"/>
<gene>
    <name evidence="1" type="ORF">ACN38_g12113</name>
</gene>
<reference evidence="1 2" key="1">
    <citation type="submission" date="2015-08" db="EMBL/GenBank/DDBJ databases">
        <title>Genome sequencing of Penicillium nordicum.</title>
        <authorList>
            <person name="Nguyen H.D."/>
            <person name="Seifert K.A."/>
        </authorList>
    </citation>
    <scope>NUCLEOTIDE SEQUENCE [LARGE SCALE GENOMIC DNA]</scope>
    <source>
        <strain evidence="1 2">DAOMC 185683</strain>
    </source>
</reference>
<name>A0A0M9WA60_9EURO</name>
<dbReference type="Proteomes" id="UP000037696">
    <property type="component" value="Unassembled WGS sequence"/>
</dbReference>
<accession>A0A0M9WA60</accession>
<dbReference type="EMBL" id="LHQQ01000353">
    <property type="protein sequence ID" value="KOS37109.1"/>
    <property type="molecule type" value="Genomic_DNA"/>
</dbReference>
<protein>
    <submittedName>
        <fullName evidence="1">Uncharacterized protein</fullName>
    </submittedName>
</protein>